<accession>A0AAD7QHT7</accession>
<comment type="caution">
    <text evidence="2">The sequence shown here is derived from an EMBL/GenBank/DDBJ whole genome shotgun (WGS) entry which is preliminary data.</text>
</comment>
<feature type="region of interest" description="Disordered" evidence="1">
    <location>
        <begin position="37"/>
        <end position="76"/>
    </location>
</feature>
<proteinExistence type="predicted"/>
<dbReference type="KEGG" id="qsa:O6P43_000395"/>
<feature type="compositionally biased region" description="Basic and acidic residues" evidence="1">
    <location>
        <begin position="170"/>
        <end position="188"/>
    </location>
</feature>
<name>A0AAD7QHT7_QUISA</name>
<evidence type="ECO:0000256" key="1">
    <source>
        <dbReference type="SAM" id="MobiDB-lite"/>
    </source>
</evidence>
<evidence type="ECO:0000313" key="2">
    <source>
        <dbReference type="EMBL" id="KAJ7981076.1"/>
    </source>
</evidence>
<evidence type="ECO:0000313" key="3">
    <source>
        <dbReference type="Proteomes" id="UP001163823"/>
    </source>
</evidence>
<feature type="region of interest" description="Disordered" evidence="1">
    <location>
        <begin position="137"/>
        <end position="219"/>
    </location>
</feature>
<protein>
    <submittedName>
        <fullName evidence="2">RING/FYVE/PHD zinc finger protein</fullName>
    </submittedName>
</protein>
<sequence>MANGKDSEKFVVLSRVRTGLKREFAFALKVQSEICGSLGRTRASKNRNGVSESPGNKRLKSSSMEKTKNDANVAVKGQEVRITDGMGDVMSEEEAKSDVVDIISDDEPRNHVGESMVKREYEGETIMPVCEEELKSDVAGNVSDDEPKCSNIVDSSRGEILMDEMAQPICEDRPKEEEANKNDSEKSLTNENLKNVKGETALPAEEGTSGTSSVSIKVEASLYEKPLRQVY</sequence>
<dbReference type="Proteomes" id="UP001163823">
    <property type="component" value="Chromosome 1"/>
</dbReference>
<keyword evidence="3" id="KW-1185">Reference proteome</keyword>
<dbReference type="AlphaFoldDB" id="A0AAD7QHT7"/>
<reference evidence="2 3" key="1">
    <citation type="journal article" date="2023" name="Science">
        <title>Elucidation of the pathway for biosynthesis of saponin adjuvants from the soapbark tree.</title>
        <authorList>
            <person name="Reed J."/>
            <person name="Orme A."/>
            <person name="El-Demerdash A."/>
            <person name="Owen C."/>
            <person name="Martin L.B.B."/>
            <person name="Misra R.C."/>
            <person name="Kikuchi S."/>
            <person name="Rejzek M."/>
            <person name="Martin A.C."/>
            <person name="Harkess A."/>
            <person name="Leebens-Mack J."/>
            <person name="Louveau T."/>
            <person name="Stephenson M.J."/>
            <person name="Osbourn A."/>
        </authorList>
    </citation>
    <scope>NUCLEOTIDE SEQUENCE [LARGE SCALE GENOMIC DNA]</scope>
    <source>
        <strain evidence="2">S10</strain>
    </source>
</reference>
<dbReference type="EMBL" id="JARAOO010000001">
    <property type="protein sequence ID" value="KAJ7981076.1"/>
    <property type="molecule type" value="Genomic_DNA"/>
</dbReference>
<organism evidence="2 3">
    <name type="scientific">Quillaja saponaria</name>
    <name type="common">Soap bark tree</name>
    <dbReference type="NCBI Taxonomy" id="32244"/>
    <lineage>
        <taxon>Eukaryota</taxon>
        <taxon>Viridiplantae</taxon>
        <taxon>Streptophyta</taxon>
        <taxon>Embryophyta</taxon>
        <taxon>Tracheophyta</taxon>
        <taxon>Spermatophyta</taxon>
        <taxon>Magnoliopsida</taxon>
        <taxon>eudicotyledons</taxon>
        <taxon>Gunneridae</taxon>
        <taxon>Pentapetalae</taxon>
        <taxon>rosids</taxon>
        <taxon>fabids</taxon>
        <taxon>Fabales</taxon>
        <taxon>Quillajaceae</taxon>
        <taxon>Quillaja</taxon>
    </lineage>
</organism>
<gene>
    <name evidence="2" type="ORF">O6P43_000395</name>
</gene>